<dbReference type="OrthoDB" id="261831at2759"/>
<dbReference type="Proteomes" id="UP000751190">
    <property type="component" value="Unassembled WGS sequence"/>
</dbReference>
<dbReference type="GO" id="GO:0005737">
    <property type="term" value="C:cytoplasm"/>
    <property type="evidence" value="ECO:0007669"/>
    <property type="project" value="UniProtKB-ARBA"/>
</dbReference>
<dbReference type="Gene3D" id="1.20.5.110">
    <property type="match status" value="1"/>
</dbReference>
<keyword evidence="3 6" id="KW-0812">Transmembrane</keyword>
<evidence type="ECO:0000256" key="4">
    <source>
        <dbReference type="ARBA" id="ARBA00022989"/>
    </source>
</evidence>
<dbReference type="Pfam" id="PF05739">
    <property type="entry name" value="SNARE"/>
    <property type="match status" value="1"/>
</dbReference>
<reference evidence="8" key="1">
    <citation type="submission" date="2021-05" db="EMBL/GenBank/DDBJ databases">
        <title>The genome of the haptophyte Pavlova lutheri (Diacronema luteri, Pavlovales) - a model for lipid biosynthesis in eukaryotic algae.</title>
        <authorList>
            <person name="Hulatt C.J."/>
            <person name="Posewitz M.C."/>
        </authorList>
    </citation>
    <scope>NUCLEOTIDE SEQUENCE</scope>
    <source>
        <strain evidence="8">NIVA-4/92</strain>
    </source>
</reference>
<dbReference type="PANTHER" id="PTHR12791">
    <property type="entry name" value="GOLGI SNARE BET1-RELATED"/>
    <property type="match status" value="1"/>
</dbReference>
<dbReference type="SMART" id="SM00397">
    <property type="entry name" value="t_SNARE"/>
    <property type="match status" value="1"/>
</dbReference>
<comment type="caution">
    <text evidence="8">The sequence shown here is derived from an EMBL/GenBank/DDBJ whole genome shotgun (WGS) entry which is preliminary data.</text>
</comment>
<evidence type="ECO:0000256" key="2">
    <source>
        <dbReference type="ARBA" id="ARBA00022448"/>
    </source>
</evidence>
<sequence length="122" mass="13423">MQPASEPVTVRPLVASNAVGSQQIMAAQDQVMLQQDAQLDSISRSLGAVKNMGLQIRDELGMQNHLLDDIEGGIDRTHNELRGAQSRMERLLKQTKDCKWICAIVILAAIAIGLLGWVFRSK</sequence>
<dbReference type="CDD" id="cd15859">
    <property type="entry name" value="SNARE_SYN8"/>
    <property type="match status" value="1"/>
</dbReference>
<dbReference type="SUPFAM" id="SSF58038">
    <property type="entry name" value="SNARE fusion complex"/>
    <property type="match status" value="1"/>
</dbReference>
<accession>A0A8J6CIY4</accession>
<dbReference type="GO" id="GO:0012505">
    <property type="term" value="C:endomembrane system"/>
    <property type="evidence" value="ECO:0007669"/>
    <property type="project" value="UniProtKB-ARBA"/>
</dbReference>
<proteinExistence type="predicted"/>
<dbReference type="PROSITE" id="PS50192">
    <property type="entry name" value="T_SNARE"/>
    <property type="match status" value="1"/>
</dbReference>
<protein>
    <recommendedName>
        <fullName evidence="7">t-SNARE coiled-coil homology domain-containing protein</fullName>
    </recommendedName>
</protein>
<comment type="subcellular location">
    <subcellularLocation>
        <location evidence="1">Membrane</location>
        <topology evidence="1">Single-pass membrane protein</topology>
    </subcellularLocation>
</comment>
<evidence type="ECO:0000256" key="1">
    <source>
        <dbReference type="ARBA" id="ARBA00004167"/>
    </source>
</evidence>
<feature type="transmembrane region" description="Helical" evidence="6">
    <location>
        <begin position="100"/>
        <end position="119"/>
    </location>
</feature>
<keyword evidence="9" id="KW-1185">Reference proteome</keyword>
<evidence type="ECO:0000313" key="9">
    <source>
        <dbReference type="Proteomes" id="UP000751190"/>
    </source>
</evidence>
<evidence type="ECO:0000256" key="5">
    <source>
        <dbReference type="ARBA" id="ARBA00023136"/>
    </source>
</evidence>
<evidence type="ECO:0000313" key="8">
    <source>
        <dbReference type="EMBL" id="KAG8469343.1"/>
    </source>
</evidence>
<gene>
    <name evidence="8" type="ORF">KFE25_007861</name>
</gene>
<dbReference type="InterPro" id="IPR000727">
    <property type="entry name" value="T_SNARE_dom"/>
</dbReference>
<evidence type="ECO:0000256" key="3">
    <source>
        <dbReference type="ARBA" id="ARBA00022692"/>
    </source>
</evidence>
<keyword evidence="4 6" id="KW-1133">Transmembrane helix</keyword>
<evidence type="ECO:0000259" key="7">
    <source>
        <dbReference type="PROSITE" id="PS50192"/>
    </source>
</evidence>
<dbReference type="GO" id="GO:0016020">
    <property type="term" value="C:membrane"/>
    <property type="evidence" value="ECO:0007669"/>
    <property type="project" value="UniProtKB-SubCell"/>
</dbReference>
<dbReference type="EMBL" id="JAGTXO010000003">
    <property type="protein sequence ID" value="KAG8469343.1"/>
    <property type="molecule type" value="Genomic_DNA"/>
</dbReference>
<dbReference type="AlphaFoldDB" id="A0A8J6CIY4"/>
<organism evidence="8 9">
    <name type="scientific">Diacronema lutheri</name>
    <name type="common">Unicellular marine alga</name>
    <name type="synonym">Monochrysis lutheri</name>
    <dbReference type="NCBI Taxonomy" id="2081491"/>
    <lineage>
        <taxon>Eukaryota</taxon>
        <taxon>Haptista</taxon>
        <taxon>Haptophyta</taxon>
        <taxon>Pavlovophyceae</taxon>
        <taxon>Pavlovales</taxon>
        <taxon>Pavlovaceae</taxon>
        <taxon>Diacronema</taxon>
    </lineage>
</organism>
<evidence type="ECO:0000256" key="6">
    <source>
        <dbReference type="SAM" id="Phobius"/>
    </source>
</evidence>
<name>A0A8J6CIY4_DIALT</name>
<keyword evidence="5 6" id="KW-0472">Membrane</keyword>
<keyword evidence="2" id="KW-0813">Transport</keyword>
<feature type="domain" description="T-SNARE coiled-coil homology" evidence="7">
    <location>
        <begin position="29"/>
        <end position="91"/>
    </location>
</feature>
<dbReference type="OMA" id="CKWICAI"/>